<feature type="region of interest" description="Disordered" evidence="1">
    <location>
        <begin position="220"/>
        <end position="240"/>
    </location>
</feature>
<proteinExistence type="predicted"/>
<sequence length="809" mass="92440">YYNCSIKSIDSSFFSSKNYHRLVKQLAICSTCGFTEASSASQSDLFSSETKQHPQRSQLASIKLSKSPTIHRQSSTTKPLSSPINPALIANLQFNSANFSLATGASTPSQSSAAHQQTTLSLKQLYMTPIGVKSYDLIATNINQQVNFCVQNLGQQTPSSTDFSIISPSNAKFLSQGMKSQCLYGVGMCYQLLEMQQIYRHPRKIYELAIGSGSLQNISPNSQNNLKPQSTKAQNTSTTNLVSPNNQLGYRFILSDFYKNSIQPVFIPFHYCCTPLLFYSNWTESITNEKMLKSSNIKPTKTNTAITNNENWYFKMRQIVLVEYSKYFESKDFVRLRDDRQIQESRIGQADSQMLHFIKWLQQDGFLYLTINLDEIYLHVRVGVCSRYRSSNRQSFISEIVRFLTQDFHVHSFIYDFHLSAINSNFLSTSQSGMQISQTSYIVSKFLDEFVEFFSRVPLYSQNKVFKLVYEKADNSLKQNQYTIIFDFISYANKKLGMGSISFQTLHTFGNNLTIYSLTDSSNSSKYLIVKLEQFSKEVLRNKLNSSQNMSKSSSVAGAEKSRVENFIRITCFYLFINKSSELGMFANQGVMNGLNNDLEFINKVIEESVSMHRQKVFWDNLALSMNVNKGELKNLIEISEGELEQILNISERVNVLELDPDLDEFLKQCYQIKEKIKDYFRLELSRNFIYTESDTIEYCLLIVTDSLISSFKSDQGQEQNGSESSLRSFVLVKFDKIKCITELFQVNRVKIVDLGGKQSDASSMLRENSLAGKEISQVINSLYGKLEAKVVKNFRKTKLLIFNFMKKV</sequence>
<accession>A0A3M7S4R1</accession>
<organism evidence="2 3">
    <name type="scientific">Brachionus plicatilis</name>
    <name type="common">Marine rotifer</name>
    <name type="synonym">Brachionus muelleri</name>
    <dbReference type="NCBI Taxonomy" id="10195"/>
    <lineage>
        <taxon>Eukaryota</taxon>
        <taxon>Metazoa</taxon>
        <taxon>Spiralia</taxon>
        <taxon>Gnathifera</taxon>
        <taxon>Rotifera</taxon>
        <taxon>Eurotatoria</taxon>
        <taxon>Monogononta</taxon>
        <taxon>Pseudotrocha</taxon>
        <taxon>Ploima</taxon>
        <taxon>Brachionidae</taxon>
        <taxon>Brachionus</taxon>
    </lineage>
</organism>
<dbReference type="STRING" id="10195.A0A3M7S4R1"/>
<evidence type="ECO:0000313" key="2">
    <source>
        <dbReference type="EMBL" id="RNA30625.1"/>
    </source>
</evidence>
<protein>
    <submittedName>
        <fullName evidence="2">SZT2-like isoform X1</fullName>
    </submittedName>
</protein>
<dbReference type="OrthoDB" id="43547at2759"/>
<dbReference type="AlphaFoldDB" id="A0A3M7S4R1"/>
<evidence type="ECO:0000256" key="1">
    <source>
        <dbReference type="SAM" id="MobiDB-lite"/>
    </source>
</evidence>
<dbReference type="Proteomes" id="UP000276133">
    <property type="component" value="Unassembled WGS sequence"/>
</dbReference>
<evidence type="ECO:0000313" key="3">
    <source>
        <dbReference type="Proteomes" id="UP000276133"/>
    </source>
</evidence>
<dbReference type="EMBL" id="REGN01002066">
    <property type="protein sequence ID" value="RNA30625.1"/>
    <property type="molecule type" value="Genomic_DNA"/>
</dbReference>
<feature type="non-terminal residue" evidence="2">
    <location>
        <position position="1"/>
    </location>
</feature>
<keyword evidence="3" id="KW-1185">Reference proteome</keyword>
<gene>
    <name evidence="2" type="ORF">BpHYR1_051207</name>
</gene>
<reference evidence="2 3" key="1">
    <citation type="journal article" date="2018" name="Sci. Rep.">
        <title>Genomic signatures of local adaptation to the degree of environmental predictability in rotifers.</title>
        <authorList>
            <person name="Franch-Gras L."/>
            <person name="Hahn C."/>
            <person name="Garcia-Roger E.M."/>
            <person name="Carmona M.J."/>
            <person name="Serra M."/>
            <person name="Gomez A."/>
        </authorList>
    </citation>
    <scope>NUCLEOTIDE SEQUENCE [LARGE SCALE GENOMIC DNA]</scope>
    <source>
        <strain evidence="2">HYR1</strain>
    </source>
</reference>
<name>A0A3M7S4R1_BRAPC</name>
<comment type="caution">
    <text evidence="2">The sequence shown here is derived from an EMBL/GenBank/DDBJ whole genome shotgun (WGS) entry which is preliminary data.</text>
</comment>